<keyword evidence="3 5" id="KW-1133">Transmembrane helix</keyword>
<dbReference type="AlphaFoldDB" id="A0A0F7VF35"/>
<dbReference type="InterPro" id="IPR050360">
    <property type="entry name" value="MFS_Sugar_Transporters"/>
</dbReference>
<evidence type="ECO:0000256" key="1">
    <source>
        <dbReference type="ARBA" id="ARBA00004141"/>
    </source>
</evidence>
<feature type="transmembrane region" description="Helical" evidence="5">
    <location>
        <begin position="181"/>
        <end position="204"/>
    </location>
</feature>
<keyword evidence="2 5" id="KW-0812">Transmembrane</keyword>
<name>A0A0F7VF35_PENBI</name>
<reference evidence="8" key="1">
    <citation type="journal article" date="2015" name="Genome Announc.">
        <title>Draft genome sequence of the fungus Penicillium brasilianum MG11.</title>
        <authorList>
            <person name="Horn F."/>
            <person name="Linde J."/>
            <person name="Mattern D.J."/>
            <person name="Walther G."/>
            <person name="Guthke R."/>
            <person name="Brakhage A.A."/>
            <person name="Valiante V."/>
        </authorList>
    </citation>
    <scope>NUCLEOTIDE SEQUENCE [LARGE SCALE GENOMIC DNA]</scope>
    <source>
        <strain evidence="8">MG11</strain>
    </source>
</reference>
<gene>
    <name evidence="7" type="ORF">PMG11_03264</name>
</gene>
<feature type="signal peptide" evidence="6">
    <location>
        <begin position="1"/>
        <end position="16"/>
    </location>
</feature>
<evidence type="ECO:0000256" key="6">
    <source>
        <dbReference type="SAM" id="SignalP"/>
    </source>
</evidence>
<organism evidence="7 8">
    <name type="scientific">Penicillium brasilianum</name>
    <dbReference type="NCBI Taxonomy" id="104259"/>
    <lineage>
        <taxon>Eukaryota</taxon>
        <taxon>Fungi</taxon>
        <taxon>Dikarya</taxon>
        <taxon>Ascomycota</taxon>
        <taxon>Pezizomycotina</taxon>
        <taxon>Eurotiomycetes</taxon>
        <taxon>Eurotiomycetidae</taxon>
        <taxon>Eurotiales</taxon>
        <taxon>Aspergillaceae</taxon>
        <taxon>Penicillium</taxon>
    </lineage>
</organism>
<evidence type="ECO:0000313" key="7">
    <source>
        <dbReference type="EMBL" id="CEO58550.1"/>
    </source>
</evidence>
<dbReference type="GO" id="GO:0005351">
    <property type="term" value="F:carbohydrate:proton symporter activity"/>
    <property type="evidence" value="ECO:0007669"/>
    <property type="project" value="TreeGrafter"/>
</dbReference>
<dbReference type="PANTHER" id="PTHR48022:SF49">
    <property type="entry name" value="SUGAR TRANSPORTER, PUTATIVE (AFU_ORTHOLOGUE AFUA_8G01340)-RELATED"/>
    <property type="match status" value="1"/>
</dbReference>
<feature type="transmembrane region" description="Helical" evidence="5">
    <location>
        <begin position="32"/>
        <end position="55"/>
    </location>
</feature>
<evidence type="ECO:0000256" key="2">
    <source>
        <dbReference type="ARBA" id="ARBA00022692"/>
    </source>
</evidence>
<evidence type="ECO:0008006" key="9">
    <source>
        <dbReference type="Google" id="ProtNLM"/>
    </source>
</evidence>
<dbReference type="OrthoDB" id="6612291at2759"/>
<feature type="transmembrane region" description="Helical" evidence="5">
    <location>
        <begin position="155"/>
        <end position="174"/>
    </location>
</feature>
<dbReference type="FunFam" id="1.20.1250.20:FF:000078">
    <property type="entry name" value="MFS maltose transporter, putative"/>
    <property type="match status" value="1"/>
</dbReference>
<evidence type="ECO:0000256" key="3">
    <source>
        <dbReference type="ARBA" id="ARBA00022989"/>
    </source>
</evidence>
<dbReference type="PANTHER" id="PTHR48022">
    <property type="entry name" value="PLASTIDIC GLUCOSE TRANSPORTER 4"/>
    <property type="match status" value="1"/>
</dbReference>
<dbReference type="Proteomes" id="UP000042958">
    <property type="component" value="Unassembled WGS sequence"/>
</dbReference>
<protein>
    <recommendedName>
        <fullName evidence="9">Major facilitator superfamily (MFS) profile domain-containing protein</fullName>
    </recommendedName>
</protein>
<evidence type="ECO:0000256" key="5">
    <source>
        <dbReference type="SAM" id="Phobius"/>
    </source>
</evidence>
<dbReference type="Pfam" id="PF00083">
    <property type="entry name" value="Sugar_tr"/>
    <property type="match status" value="1"/>
</dbReference>
<accession>A0A0F7VF35</accession>
<feature type="transmembrane region" description="Helical" evidence="5">
    <location>
        <begin position="210"/>
        <end position="236"/>
    </location>
</feature>
<dbReference type="EMBL" id="CDHK01000003">
    <property type="protein sequence ID" value="CEO58550.1"/>
    <property type="molecule type" value="Genomic_DNA"/>
</dbReference>
<feature type="transmembrane region" description="Helical" evidence="5">
    <location>
        <begin position="119"/>
        <end position="143"/>
    </location>
</feature>
<dbReference type="Gene3D" id="1.20.1250.20">
    <property type="entry name" value="MFS general substrate transporter like domains"/>
    <property type="match status" value="1"/>
</dbReference>
<dbReference type="GO" id="GO:0016020">
    <property type="term" value="C:membrane"/>
    <property type="evidence" value="ECO:0007669"/>
    <property type="project" value="UniProtKB-SubCell"/>
</dbReference>
<keyword evidence="4 5" id="KW-0472">Membrane</keyword>
<keyword evidence="6" id="KW-0732">Signal</keyword>
<evidence type="ECO:0000313" key="8">
    <source>
        <dbReference type="Proteomes" id="UP000042958"/>
    </source>
</evidence>
<dbReference type="InterPro" id="IPR036259">
    <property type="entry name" value="MFS_trans_sf"/>
</dbReference>
<feature type="transmembrane region" description="Helical" evidence="5">
    <location>
        <begin position="276"/>
        <end position="299"/>
    </location>
</feature>
<proteinExistence type="predicted"/>
<comment type="subcellular location">
    <subcellularLocation>
        <location evidence="1">Membrane</location>
        <topology evidence="1">Multi-pass membrane protein</topology>
    </subcellularLocation>
</comment>
<evidence type="ECO:0000256" key="4">
    <source>
        <dbReference type="ARBA" id="ARBA00023136"/>
    </source>
</evidence>
<dbReference type="InterPro" id="IPR005828">
    <property type="entry name" value="MFS_sugar_transport-like"/>
</dbReference>
<feature type="chain" id="PRO_5002524085" description="Major facilitator superfamily (MFS) profile domain-containing protein" evidence="6">
    <location>
        <begin position="17"/>
        <end position="354"/>
    </location>
</feature>
<sequence>MCWLLGQLCGVGVVYAFLDSQSEWAYRIPFGLQWAFVIPILGGMVFAPESPWWLVRHGRFDEAKASLLRLMSPRSEDNFNADDTMAMMQHTSEVGKYLNGSGSSYLDCFKGTSLRRTEIACAVWITQSLSGSTLTGYAAYFFVQAGLPVNHSFHIAVGMYGAGIFGGILSWVWLRRFGRRQLYLAGLSISLVILLVAGVVSLIVENKAVSWALGSFVVALTFCYDNTIGPVCYVLVAEIPSSHLRIRTIVLARIAYNISSIIVNVLTLYMLNPTSWGWKGKGCFLFAGTTFCCLAWSYFRLPEPRGLTYLELDILFDKKASARKFGQLQKKLASSGYFSLAPMARPESLWGGYS</sequence>
<keyword evidence="8" id="KW-1185">Reference proteome</keyword>
<feature type="transmembrane region" description="Helical" evidence="5">
    <location>
        <begin position="248"/>
        <end position="270"/>
    </location>
</feature>
<dbReference type="SUPFAM" id="SSF103473">
    <property type="entry name" value="MFS general substrate transporter"/>
    <property type="match status" value="1"/>
</dbReference>